<accession>A0ABX0G865</accession>
<keyword evidence="3" id="KW-0326">Glycosidase</keyword>
<evidence type="ECO:0000256" key="1">
    <source>
        <dbReference type="ARBA" id="ARBA00008061"/>
    </source>
</evidence>
<dbReference type="SUPFAM" id="SSF51011">
    <property type="entry name" value="Glycosyl hydrolase domain"/>
    <property type="match status" value="1"/>
</dbReference>
<dbReference type="Gene3D" id="2.60.40.1180">
    <property type="entry name" value="Golgi alpha-mannosidase II"/>
    <property type="match status" value="1"/>
</dbReference>
<dbReference type="SMART" id="SM00642">
    <property type="entry name" value="Aamy"/>
    <property type="match status" value="1"/>
</dbReference>
<gene>
    <name evidence="6" type="primary">glgX</name>
    <name evidence="6" type="ORF">G8O29_11750</name>
</gene>
<comment type="similarity">
    <text evidence="1">Belongs to the glycosyl hydrolase 13 family.</text>
</comment>
<keyword evidence="2" id="KW-0378">Hydrolase</keyword>
<dbReference type="Pfam" id="PF02922">
    <property type="entry name" value="CBM_48"/>
    <property type="match status" value="1"/>
</dbReference>
<feature type="region of interest" description="Disordered" evidence="4">
    <location>
        <begin position="500"/>
        <end position="523"/>
    </location>
</feature>
<evidence type="ECO:0000313" key="7">
    <source>
        <dbReference type="Proteomes" id="UP001515660"/>
    </source>
</evidence>
<feature type="compositionally biased region" description="Basic and acidic residues" evidence="4">
    <location>
        <begin position="502"/>
        <end position="513"/>
    </location>
</feature>
<dbReference type="Gene3D" id="3.20.20.80">
    <property type="entry name" value="Glycosidases"/>
    <property type="match status" value="1"/>
</dbReference>
<dbReference type="InterPro" id="IPR013780">
    <property type="entry name" value="Glyco_hydro_b"/>
</dbReference>
<comment type="caution">
    <text evidence="6">The sequence shown here is derived from an EMBL/GenBank/DDBJ whole genome shotgun (WGS) entry which is preliminary data.</text>
</comment>
<dbReference type="InterPro" id="IPR044505">
    <property type="entry name" value="GlgX_Isoamylase_N_E_set"/>
</dbReference>
<dbReference type="SUPFAM" id="SSF81296">
    <property type="entry name" value="E set domains"/>
    <property type="match status" value="1"/>
</dbReference>
<evidence type="ECO:0000259" key="5">
    <source>
        <dbReference type="SMART" id="SM00642"/>
    </source>
</evidence>
<sequence length="728" mass="80468">MGDLGPDLCRTLRKACRVTPQTVSPPARLQGHAVAPGRPWPMGASLTGDGVNFAVFSAHAERIELCLFTPDGRKEMARLPITERDGDIWHIQVGGLTVGTVYGFRAHGPYAPEQGHRFNPNKLLLDPYARALEGRLKWSDALMGYKIGSPRGDLSFDTRDSAFAVPKAVVTDPSFTWGNDQAPRTPRSDTLIYEAHVKSLTALHPGVEKGLRGTYLGLCSDPVIEHLLKLGVTAIELLPVHAFIDDRFLVAKGLRNHWGYNTLCFFAPEARYMSQGALWEFQTMVRRFHAAGIEVILDVVYNHTAEGDEWGPTLCYRGLDNASYYRLAGGGRHYVNDTGTGNTLNITHPMVLRMVMDSLRYWVEAAHVDGFRFDLATALGRESHGFDPNGGFFDAIRQDPVLSRVKLIAEPWDIGPGGYQLGAYPHPFHEWNDRFRDGVRRFWKGDAGMTRDLAARLLGSAERFDHSGRAATSSINYVTSHDGFTLEDLVSYTIKRNFANGEDNRDGHHENHSDNLGVEGPTTDPKVLAARALRKRNLLATLMLSQGVPMLLAGDEIGHSQGGNNNAYAQDNETTWLDWSKADSALLAFVQRLSALRKSLTVLRQRRFLHARPRPSDGIPDVIWRRANGTVPHNEDWHDPAFRCLCVELRMAAEGGDPNPEAVFAVFNTGSATTLHLPDTAPGWTLILDTTRPDLPEAGLPAQGFAEAPAHSVLLFRSVTDTPRETAP</sequence>
<dbReference type="InterPro" id="IPR006047">
    <property type="entry name" value="GH13_cat_dom"/>
</dbReference>
<dbReference type="InterPro" id="IPR017853">
    <property type="entry name" value="GH"/>
</dbReference>
<dbReference type="InterPro" id="IPR014756">
    <property type="entry name" value="Ig_E-set"/>
</dbReference>
<dbReference type="PANTHER" id="PTHR43002">
    <property type="entry name" value="GLYCOGEN DEBRANCHING ENZYME"/>
    <property type="match status" value="1"/>
</dbReference>
<feature type="domain" description="Glycosyl hydrolase family 13 catalytic" evidence="5">
    <location>
        <begin position="168"/>
        <end position="597"/>
    </location>
</feature>
<dbReference type="SUPFAM" id="SSF51445">
    <property type="entry name" value="(Trans)glycosidases"/>
    <property type="match status" value="1"/>
</dbReference>
<dbReference type="InterPro" id="IPR004193">
    <property type="entry name" value="Glyco_hydro_13_N"/>
</dbReference>
<dbReference type="Gene3D" id="2.60.40.10">
    <property type="entry name" value="Immunoglobulins"/>
    <property type="match status" value="1"/>
</dbReference>
<evidence type="ECO:0000256" key="3">
    <source>
        <dbReference type="ARBA" id="ARBA00023295"/>
    </source>
</evidence>
<dbReference type="Proteomes" id="UP001515660">
    <property type="component" value="Unassembled WGS sequence"/>
</dbReference>
<name>A0ABX0G865_9RHOB</name>
<keyword evidence="7" id="KW-1185">Reference proteome</keyword>
<evidence type="ECO:0000313" key="6">
    <source>
        <dbReference type="EMBL" id="NHB77411.1"/>
    </source>
</evidence>
<organism evidence="6 7">
    <name type="scientific">Rhodobacter calidifons</name>
    <dbReference type="NCBI Taxonomy" id="2715277"/>
    <lineage>
        <taxon>Bacteria</taxon>
        <taxon>Pseudomonadati</taxon>
        <taxon>Pseudomonadota</taxon>
        <taxon>Alphaproteobacteria</taxon>
        <taxon>Rhodobacterales</taxon>
        <taxon>Rhodobacter group</taxon>
        <taxon>Rhodobacter</taxon>
    </lineage>
</organism>
<reference evidence="6 7" key="1">
    <citation type="journal article" date="2022" name="Microorganisms">
        <title>Genome Sequence and Characterization of a Xanthorhodopsin-Containing, Aerobic Anoxygenic Phototrophic Rhodobacter Species, Isolated from Mesophilic Conditions at Yellowstone National Park.</title>
        <authorList>
            <person name="Kyndt J.A."/>
            <person name="Robertson S."/>
            <person name="Shoffstall I.B."/>
            <person name="Ramaley R.F."/>
            <person name="Meyer T.E."/>
        </authorList>
    </citation>
    <scope>NUCLEOTIDE SEQUENCE [LARGE SCALE GENOMIC DNA]</scope>
    <source>
        <strain evidence="6 7">M37P</strain>
    </source>
</reference>
<dbReference type="InterPro" id="IPR013783">
    <property type="entry name" value="Ig-like_fold"/>
</dbReference>
<dbReference type="Pfam" id="PF00128">
    <property type="entry name" value="Alpha-amylase"/>
    <property type="match status" value="1"/>
</dbReference>
<evidence type="ECO:0000256" key="4">
    <source>
        <dbReference type="SAM" id="MobiDB-lite"/>
    </source>
</evidence>
<dbReference type="CDD" id="cd11326">
    <property type="entry name" value="AmyAc_Glg_debranch"/>
    <property type="match status" value="1"/>
</dbReference>
<dbReference type="CDD" id="cd02856">
    <property type="entry name" value="E_set_GDE_Isoamylase_N"/>
    <property type="match status" value="1"/>
</dbReference>
<dbReference type="NCBIfam" id="TIGR02100">
    <property type="entry name" value="glgX_debranch"/>
    <property type="match status" value="1"/>
</dbReference>
<dbReference type="EMBL" id="JAANHS010000008">
    <property type="protein sequence ID" value="NHB77411.1"/>
    <property type="molecule type" value="Genomic_DNA"/>
</dbReference>
<protein>
    <submittedName>
        <fullName evidence="6">Glycogen debranching protein GlgX</fullName>
    </submittedName>
</protein>
<dbReference type="InterPro" id="IPR011837">
    <property type="entry name" value="Glycogen_debranch_GlgX"/>
</dbReference>
<proteinExistence type="inferred from homology"/>
<evidence type="ECO:0000256" key="2">
    <source>
        <dbReference type="ARBA" id="ARBA00022801"/>
    </source>
</evidence>